<proteinExistence type="predicted"/>
<dbReference type="Pfam" id="PF06791">
    <property type="entry name" value="TMP_2"/>
    <property type="match status" value="1"/>
</dbReference>
<reference evidence="3 4" key="1">
    <citation type="submission" date="2024-08" db="EMBL/GenBank/DDBJ databases">
        <authorList>
            <person name="Ishaq N."/>
        </authorList>
    </citation>
    <scope>NUCLEOTIDE SEQUENCE [LARGE SCALE GENOMIC DNA]</scope>
    <source>
        <strain evidence="3 4">JCM 30400</strain>
    </source>
</reference>
<dbReference type="RefSeq" id="WP_371844841.1">
    <property type="nucleotide sequence ID" value="NZ_JBGMEL010000027.1"/>
</dbReference>
<accession>A0ABV4NSS6</accession>
<evidence type="ECO:0000313" key="4">
    <source>
        <dbReference type="Proteomes" id="UP001569414"/>
    </source>
</evidence>
<comment type="caution">
    <text evidence="3">The sequence shown here is derived from an EMBL/GenBank/DDBJ whole genome shotgun (WGS) entry which is preliminary data.</text>
</comment>
<dbReference type="InterPro" id="IPR009628">
    <property type="entry name" value="Phage_tape_measure_N"/>
</dbReference>
<evidence type="ECO:0000259" key="2">
    <source>
        <dbReference type="Pfam" id="PF06791"/>
    </source>
</evidence>
<evidence type="ECO:0000313" key="3">
    <source>
        <dbReference type="EMBL" id="MFA0792465.1"/>
    </source>
</evidence>
<organism evidence="3 4">
    <name type="scientific">Microbulbifer echini</name>
    <dbReference type="NCBI Taxonomy" id="1529067"/>
    <lineage>
        <taxon>Bacteria</taxon>
        <taxon>Pseudomonadati</taxon>
        <taxon>Pseudomonadota</taxon>
        <taxon>Gammaproteobacteria</taxon>
        <taxon>Cellvibrionales</taxon>
        <taxon>Microbulbiferaceae</taxon>
        <taxon>Microbulbifer</taxon>
    </lineage>
</organism>
<name>A0ABV4NSS6_9GAMM</name>
<dbReference type="EMBL" id="JBGMEL010000027">
    <property type="protein sequence ID" value="MFA0792465.1"/>
    <property type="molecule type" value="Genomic_DNA"/>
</dbReference>
<keyword evidence="4" id="KW-1185">Reference proteome</keyword>
<evidence type="ECO:0000256" key="1">
    <source>
        <dbReference type="SAM" id="MobiDB-lite"/>
    </source>
</evidence>
<dbReference type="Proteomes" id="UP001569414">
    <property type="component" value="Unassembled WGS sequence"/>
</dbReference>
<sequence>MSKKSLGTLSVDLVAKTGGFEKGLDKAARHTDKRMRDIKKSSKTAARAIGAAFAAIGGAIGSKAIIDATIRQENALRQLEARLKSTEGAAGLSSEELQNLAGSMQQLTTFGDEAVIEMEALLLTFTNIQGEVFKRATPAILDMSVAMGTDLRSSAVQLGKALNDPIKGISALSRTGIQFTDAQKSTIEALVESGRTAEAQGLILEELEKQFGGAAEAAADTFGGALKQAQNAFGDLLESEGGLNEGKAALQELTELLQDPATKKAAAALTNGLIKGFTAVSKVITETVNTVQYLAEEFAAITVGIHADDIVRLERDAQRIRDVLDNNDFGERLRFFGPKGVVEYWNDKELKTELARLESAIDTYYKPRSKIAGNSTPAPAGLTENASLITDANPEGELLPPVDHWIAFHEVIEELGTEFKTAKEEAEALQRNQEAYAGLLKDLRTDEEVLTDQMRERLAIVDAMAGLTDEQRQETLGRIADAATEDGPTLGGLDSGEDIETARTELEDWYSTQLDMLAQFRSERADLNATWDEEELSLRQQYEERLTEITQANEDQRRQQQLEGYATLMDVAGQYYQGMEGEEAAYMRAALAIGGTLLDEKKRNALQSVIANTQDAAMGAYNAMASIPYVGPVLGAAAAGAVYVTGGLAAAKITGMAHDGIDAVPEDGTWLLQKGERVTTSETSAKLDRTLAMIQADRHSGGGGGDYSRPVSMTQNIRVDGRVNNRTASQLARESERKQRINRRRLGS</sequence>
<protein>
    <submittedName>
        <fullName evidence="3">Phage tail length tape measure family protein</fullName>
    </submittedName>
</protein>
<gene>
    <name evidence="3" type="ORF">ACCI51_18155</name>
</gene>
<feature type="domain" description="Bacteriophage tail tape measure N-terminal" evidence="2">
    <location>
        <begin position="43"/>
        <end position="187"/>
    </location>
</feature>
<feature type="region of interest" description="Disordered" evidence="1">
    <location>
        <begin position="728"/>
        <end position="748"/>
    </location>
</feature>